<dbReference type="AlphaFoldDB" id="A0A9P0TYI8"/>
<evidence type="ECO:0000256" key="2">
    <source>
        <dbReference type="ARBA" id="ARBA00023180"/>
    </source>
</evidence>
<reference evidence="5" key="1">
    <citation type="submission" date="2022-05" db="EMBL/GenBank/DDBJ databases">
        <authorList>
            <person name="Okamura Y."/>
        </authorList>
    </citation>
    <scope>NUCLEOTIDE SEQUENCE</scope>
</reference>
<evidence type="ECO:0000256" key="3">
    <source>
        <dbReference type="SAM" id="MobiDB-lite"/>
    </source>
</evidence>
<dbReference type="Gene3D" id="3.40.50.1820">
    <property type="entry name" value="alpha/beta hydrolase"/>
    <property type="match status" value="1"/>
</dbReference>
<feature type="compositionally biased region" description="Basic and acidic residues" evidence="3">
    <location>
        <begin position="604"/>
        <end position="617"/>
    </location>
</feature>
<name>A0A9P0TYI8_PIEBR</name>
<evidence type="ECO:0000313" key="5">
    <source>
        <dbReference type="EMBL" id="CAH4038116.1"/>
    </source>
</evidence>
<protein>
    <recommendedName>
        <fullName evidence="4">Carboxylesterase type B domain-containing protein</fullName>
    </recommendedName>
</protein>
<feature type="compositionally biased region" description="Basic and acidic residues" evidence="3">
    <location>
        <begin position="573"/>
        <end position="588"/>
    </location>
</feature>
<dbReference type="PANTHER" id="PTHR43903">
    <property type="entry name" value="NEUROLIGIN"/>
    <property type="match status" value="1"/>
</dbReference>
<dbReference type="InterPro" id="IPR002018">
    <property type="entry name" value="CarbesteraseB"/>
</dbReference>
<proteinExistence type="inferred from homology"/>
<feature type="domain" description="Carboxylesterase type B" evidence="4">
    <location>
        <begin position="20"/>
        <end position="530"/>
    </location>
</feature>
<feature type="compositionally biased region" description="Polar residues" evidence="3">
    <location>
        <begin position="589"/>
        <end position="602"/>
    </location>
</feature>
<keyword evidence="2" id="KW-0325">Glycoprotein</keyword>
<dbReference type="Pfam" id="PF00135">
    <property type="entry name" value="COesterase"/>
    <property type="match status" value="1"/>
</dbReference>
<evidence type="ECO:0000313" key="6">
    <source>
        <dbReference type="Proteomes" id="UP001152562"/>
    </source>
</evidence>
<evidence type="ECO:0000256" key="1">
    <source>
        <dbReference type="ARBA" id="ARBA00005964"/>
    </source>
</evidence>
<dbReference type="InterPro" id="IPR051093">
    <property type="entry name" value="Neuroligin/BSAL"/>
</dbReference>
<feature type="region of interest" description="Disordered" evidence="3">
    <location>
        <begin position="560"/>
        <end position="630"/>
    </location>
</feature>
<keyword evidence="6" id="KW-1185">Reference proteome</keyword>
<dbReference type="Proteomes" id="UP001152562">
    <property type="component" value="Unassembled WGS sequence"/>
</dbReference>
<comment type="similarity">
    <text evidence="1">Belongs to the type-B carboxylesterase/lipase family.</text>
</comment>
<sequence>MYRPLMSLFDIRDFGLSEDSKTVELDSGWVVGKKYWNGDYYEFYGIPYATVPTGRDRFKAPLPVTPWENVLSASDTNKRCKQCYYTDASDEDVVLDGDEDCLVINVITPTIASETNPVPVIVYIHSGAFSGGTGNMAKFTYLARHDVVVVSFNYRVGAIGFACLGNEDIPGNAALKDQVAALRWIKKNIHKFGGNPNKITLAGFSVGASMAELLALSKASDGLINRLILESGSALAPFTINRDPVSTAWNIAQAIGYNGTANIDELTEFYLTANMKDLALNSLNYFLPNSTFGFAPCIERDQGLERIVTESPLDTLKKGDFKKIPVLTGFSNMEGLSRSIKFGSWREKMNENFSDFLPADLKFKTEDEKNELIKEIKKYYFNDKVINHESLKNYIDYFSDIMFKYSIMKSAQLHSSLSTNPVYLYEFSYVGKLNIQHNYMDRIKGASHRDQTAYILDFYGFTNNYKDLTTRDRMTTMWTDFAQYGNPTEYESALLSVKWPSYTKQSPMYLEINKNLQVKKGLFTKGFQFWDQIYSKYHWDPQPVNPEIILPREEIKSAALKTKTKKQSQPTLKENKNDKTADKTEKQVISDNIDNTTDNLSKGKSKDKEENKIDKQPTLKSTTTKIKRGKDGKLVKEVIIKTNQNTERVEAETKAAKDINENLQNDKLKTDDNTSRENRIENQSTLKKTTTKTKRGKDGKLVKKVITETYQNDKKVETVTKDTKDPPVKQSPQNE</sequence>
<feature type="region of interest" description="Disordered" evidence="3">
    <location>
        <begin position="656"/>
        <end position="735"/>
    </location>
</feature>
<dbReference type="SUPFAM" id="SSF53474">
    <property type="entry name" value="alpha/beta-Hydrolases"/>
    <property type="match status" value="1"/>
</dbReference>
<feature type="compositionally biased region" description="Basic and acidic residues" evidence="3">
    <location>
        <begin position="656"/>
        <end position="680"/>
    </location>
</feature>
<feature type="compositionally biased region" description="Basic and acidic residues" evidence="3">
    <location>
        <begin position="711"/>
        <end position="727"/>
    </location>
</feature>
<gene>
    <name evidence="5" type="ORF">PIBRA_LOCUS13718</name>
</gene>
<dbReference type="EMBL" id="CALOZG010000086">
    <property type="protein sequence ID" value="CAH4038116.1"/>
    <property type="molecule type" value="Genomic_DNA"/>
</dbReference>
<accession>A0A9P0TYI8</accession>
<dbReference type="InterPro" id="IPR029058">
    <property type="entry name" value="AB_hydrolase_fold"/>
</dbReference>
<organism evidence="5 6">
    <name type="scientific">Pieris brassicae</name>
    <name type="common">White butterfly</name>
    <name type="synonym">Large white butterfly</name>
    <dbReference type="NCBI Taxonomy" id="7116"/>
    <lineage>
        <taxon>Eukaryota</taxon>
        <taxon>Metazoa</taxon>
        <taxon>Ecdysozoa</taxon>
        <taxon>Arthropoda</taxon>
        <taxon>Hexapoda</taxon>
        <taxon>Insecta</taxon>
        <taxon>Pterygota</taxon>
        <taxon>Neoptera</taxon>
        <taxon>Endopterygota</taxon>
        <taxon>Lepidoptera</taxon>
        <taxon>Glossata</taxon>
        <taxon>Ditrysia</taxon>
        <taxon>Papilionoidea</taxon>
        <taxon>Pieridae</taxon>
        <taxon>Pierinae</taxon>
        <taxon>Pieris</taxon>
    </lineage>
</organism>
<evidence type="ECO:0000259" key="4">
    <source>
        <dbReference type="Pfam" id="PF00135"/>
    </source>
</evidence>
<comment type="caution">
    <text evidence="5">The sequence shown here is derived from an EMBL/GenBank/DDBJ whole genome shotgun (WGS) entry which is preliminary data.</text>
</comment>